<dbReference type="Pfam" id="PF04190">
    <property type="entry name" value="GET4"/>
    <property type="match status" value="1"/>
</dbReference>
<dbReference type="EMBL" id="CDQK01000004">
    <property type="protein sequence ID" value="CEP23554.1"/>
    <property type="molecule type" value="Genomic_DNA"/>
</dbReference>
<dbReference type="InterPro" id="IPR007317">
    <property type="entry name" value="GET4"/>
</dbReference>
<dbReference type="AlphaFoldDB" id="A0A0H5CG23"/>
<dbReference type="Proteomes" id="UP000038830">
    <property type="component" value="Unassembled WGS sequence"/>
</dbReference>
<evidence type="ECO:0000313" key="2">
    <source>
        <dbReference type="EMBL" id="CEP23554.1"/>
    </source>
</evidence>
<sequence>MFTTRATPRLIQLISLFDPQEPSLKHVGVEAVNWSINHGECQYGDGDIHNALGQKFVECDSLAYEAERHLVLGNSHSLDTYVKHIWSWYQQDSEKSNIGLYVSRCVLNYLFIQNVKNANQALDELLTLFTTEYPSFKYEQITESSVSVKLFDSLPLLNFVQFLLRVVSTGDPKLFNVLVGRYSPTLDSCELKDAVAYIGQLYFGIQVPKQVNLLQNLMSGFLGGR</sequence>
<reference evidence="3" key="1">
    <citation type="journal article" date="2015" name="J. Biotechnol.">
        <title>The structure of the Cyberlindnera jadinii genome and its relation to Candida utilis analyzed by the occurrence of single nucleotide polymorphisms.</title>
        <authorList>
            <person name="Rupp O."/>
            <person name="Brinkrolf K."/>
            <person name="Buerth C."/>
            <person name="Kunigo M."/>
            <person name="Schneider J."/>
            <person name="Jaenicke S."/>
            <person name="Goesmann A."/>
            <person name="Puehler A."/>
            <person name="Jaeger K.-E."/>
            <person name="Ernst J.F."/>
        </authorList>
    </citation>
    <scope>NUCLEOTIDE SEQUENCE [LARGE SCALE GENOMIC DNA]</scope>
    <source>
        <strain evidence="3">ATCC 18201 / CBS 1600 / BCRC 20928 / JCM 3617 / NBRC 0987 / NRRL Y-1542</strain>
    </source>
</reference>
<dbReference type="PANTHER" id="PTHR12875">
    <property type="entry name" value="GOLGI TO ER TRAFFIC PROTEIN 4 HOMOLOG"/>
    <property type="match status" value="1"/>
</dbReference>
<dbReference type="PANTHER" id="PTHR12875:SF0">
    <property type="entry name" value="GOLGI TO ER TRAFFIC PROTEIN 4 HOMOLOG"/>
    <property type="match status" value="1"/>
</dbReference>
<dbReference type="Gene3D" id="1.25.40.10">
    <property type="entry name" value="Tetratricopeptide repeat domain"/>
    <property type="match status" value="1"/>
</dbReference>
<evidence type="ECO:0000313" key="3">
    <source>
        <dbReference type="Proteomes" id="UP000038830"/>
    </source>
</evidence>
<dbReference type="GO" id="GO:0045048">
    <property type="term" value="P:protein insertion into ER membrane"/>
    <property type="evidence" value="ECO:0007669"/>
    <property type="project" value="InterPro"/>
</dbReference>
<name>A0A0H5CG23_CYBJN</name>
<protein>
    <submittedName>
        <fullName evidence="2">Uncharacterized protein</fullName>
    </submittedName>
</protein>
<accession>A0A0H5CG23</accession>
<proteinExistence type="inferred from homology"/>
<dbReference type="GO" id="GO:0072380">
    <property type="term" value="C:TRC complex"/>
    <property type="evidence" value="ECO:0007669"/>
    <property type="project" value="TreeGrafter"/>
</dbReference>
<comment type="similarity">
    <text evidence="1">Belongs to the GET4 family.</text>
</comment>
<organism evidence="2 3">
    <name type="scientific">Cyberlindnera jadinii (strain ATCC 18201 / CBS 1600 / BCRC 20928 / JCM 3617 / NBRC 0987 / NRRL Y-1542)</name>
    <name type="common">Torula yeast</name>
    <name type="synonym">Candida utilis</name>
    <dbReference type="NCBI Taxonomy" id="983966"/>
    <lineage>
        <taxon>Eukaryota</taxon>
        <taxon>Fungi</taxon>
        <taxon>Dikarya</taxon>
        <taxon>Ascomycota</taxon>
        <taxon>Saccharomycotina</taxon>
        <taxon>Saccharomycetes</taxon>
        <taxon>Phaffomycetales</taxon>
        <taxon>Phaffomycetaceae</taxon>
        <taxon>Cyberlindnera</taxon>
    </lineage>
</organism>
<dbReference type="InterPro" id="IPR011990">
    <property type="entry name" value="TPR-like_helical_dom_sf"/>
</dbReference>
<gene>
    <name evidence="2" type="primary">GET4</name>
    <name evidence="2" type="ORF">BN1211_4166</name>
</gene>
<evidence type="ECO:0000256" key="1">
    <source>
        <dbReference type="ARBA" id="ARBA00005351"/>
    </source>
</evidence>